<dbReference type="VEuPathDB" id="TriTrypDB:BCY84_19466"/>
<dbReference type="VEuPathDB" id="TriTrypDB:TcCLB.509719.20"/>
<keyword evidence="1" id="KW-0547">Nucleotide-binding</keyword>
<dbReference type="AlphaFoldDB" id="A0A2V2UZW3"/>
<dbReference type="VEuPathDB" id="TriTrypDB:Tc_MARK_2341"/>
<gene>
    <name evidence="1" type="ORF">C3747_389g19</name>
</gene>
<evidence type="ECO:0000313" key="2">
    <source>
        <dbReference type="Proteomes" id="UP000246078"/>
    </source>
</evidence>
<accession>A0A2V2UZW3</accession>
<keyword evidence="1" id="KW-0378">Hydrolase</keyword>
<organism evidence="1 2">
    <name type="scientific">Trypanosoma cruzi</name>
    <dbReference type="NCBI Taxonomy" id="5693"/>
    <lineage>
        <taxon>Eukaryota</taxon>
        <taxon>Discoba</taxon>
        <taxon>Euglenozoa</taxon>
        <taxon>Kinetoplastea</taxon>
        <taxon>Metakinetoplastina</taxon>
        <taxon>Trypanosomatida</taxon>
        <taxon>Trypanosomatidae</taxon>
        <taxon>Trypanosoma</taxon>
        <taxon>Schizotrypanum</taxon>
    </lineage>
</organism>
<protein>
    <submittedName>
        <fullName evidence="1">Putative ATP-dependent DEAD/H RNA helicase</fullName>
    </submittedName>
</protein>
<dbReference type="VEuPathDB" id="TriTrypDB:TcCL_NonESM09068"/>
<sequence length="267" mass="30430">MWLPEDCIRHGRTEVCTTILRQIQRVVFTALDGQSRIGNVGDSLLFLMPHEAGCIPCVRTLYRQRERVQWLLTGNEAAAAANGRMLIRLFSFHHLTTLDPKGGPHVNAEHSHLRVPFYSTCREAGWSRQRLTWRRFVYAHIGHVTDSFLLDKRPGDVWAQLQSFIGEDAKTAREASSLDTQEGGRGCEGFRGWMRLRLEARHDDWPRSVIVRRQRRVTCSTAGRGIGRRLARSEERSDTPTKQEANVAVTLVKCFPWGELRGFSHGA</sequence>
<dbReference type="GO" id="GO:0004386">
    <property type="term" value="F:helicase activity"/>
    <property type="evidence" value="ECO:0007669"/>
    <property type="project" value="UniProtKB-KW"/>
</dbReference>
<dbReference type="VEuPathDB" id="TriTrypDB:TCDM_06599"/>
<dbReference type="VEuPathDB" id="TriTrypDB:C3747_389g19"/>
<dbReference type="VEuPathDB" id="TriTrypDB:TcG_10610"/>
<dbReference type="VEuPathDB" id="TriTrypDB:C4B63_41g272"/>
<evidence type="ECO:0000313" key="1">
    <source>
        <dbReference type="EMBL" id="PWU89650.1"/>
    </source>
</evidence>
<name>A0A2V2UZW3_TRYCR</name>
<dbReference type="VEuPathDB" id="TriTrypDB:TcBrA4_0026230"/>
<dbReference type="Proteomes" id="UP000246078">
    <property type="component" value="Unassembled WGS sequence"/>
</dbReference>
<keyword evidence="1" id="KW-0347">Helicase</keyword>
<comment type="caution">
    <text evidence="1">The sequence shown here is derived from an EMBL/GenBank/DDBJ whole genome shotgun (WGS) entry which is preliminary data.</text>
</comment>
<proteinExistence type="predicted"/>
<dbReference type="EMBL" id="PRFC01000389">
    <property type="protein sequence ID" value="PWU89650.1"/>
    <property type="molecule type" value="Genomic_DNA"/>
</dbReference>
<keyword evidence="1" id="KW-0067">ATP-binding</keyword>
<reference evidence="1 2" key="1">
    <citation type="journal article" date="2018" name="Microb. Genom.">
        <title>Expanding an expanded genome: long-read sequencing of Trypanosoma cruzi.</title>
        <authorList>
            <person name="Berna L."/>
            <person name="Rodriguez M."/>
            <person name="Chiribao M.L."/>
            <person name="Parodi-Talice A."/>
            <person name="Pita S."/>
            <person name="Rijo G."/>
            <person name="Alvarez-Valin F."/>
            <person name="Robello C."/>
        </authorList>
    </citation>
    <scope>NUCLEOTIDE SEQUENCE [LARGE SCALE GENOMIC DNA]</scope>
    <source>
        <strain evidence="1 2">TCC</strain>
    </source>
</reference>
<dbReference type="VEuPathDB" id="TriTrypDB:ECC02_000952"/>
<dbReference type="VEuPathDB" id="TriTrypDB:TCSYLVIO_003517"/>